<feature type="transmembrane region" description="Helical" evidence="8">
    <location>
        <begin position="630"/>
        <end position="653"/>
    </location>
</feature>
<evidence type="ECO:0000256" key="5">
    <source>
        <dbReference type="ARBA" id="ARBA00022989"/>
    </source>
</evidence>
<reference evidence="9 10" key="1">
    <citation type="journal article" date="2018" name="Sci. Rep.">
        <title>Raphidocelis subcapitata (=Pseudokirchneriella subcapitata) provides an insight into genome evolution and environmental adaptations in the Sphaeropleales.</title>
        <authorList>
            <person name="Suzuki S."/>
            <person name="Yamaguchi H."/>
            <person name="Nakajima N."/>
            <person name="Kawachi M."/>
        </authorList>
    </citation>
    <scope>NUCLEOTIDE SEQUENCE [LARGE SCALE GENOMIC DNA]</scope>
    <source>
        <strain evidence="9 10">NIES-35</strain>
    </source>
</reference>
<feature type="compositionally biased region" description="Low complexity" evidence="7">
    <location>
        <begin position="483"/>
        <end position="494"/>
    </location>
</feature>
<dbReference type="InParanoid" id="A0A2V0PG91"/>
<dbReference type="EMBL" id="BDRX01000089">
    <property type="protein sequence ID" value="GBF96920.1"/>
    <property type="molecule type" value="Genomic_DNA"/>
</dbReference>
<dbReference type="PANTHER" id="PTHR10332">
    <property type="entry name" value="EQUILIBRATIVE NUCLEOSIDE TRANSPORTER"/>
    <property type="match status" value="1"/>
</dbReference>
<evidence type="ECO:0000256" key="1">
    <source>
        <dbReference type="ARBA" id="ARBA00004141"/>
    </source>
</evidence>
<proteinExistence type="inferred from homology"/>
<protein>
    <submittedName>
        <fullName evidence="9">Equilibrative nucleoside transporter family</fullName>
    </submittedName>
</protein>
<keyword evidence="10" id="KW-1185">Reference proteome</keyword>
<feature type="transmembrane region" description="Helical" evidence="8">
    <location>
        <begin position="665"/>
        <end position="688"/>
    </location>
</feature>
<keyword evidence="3" id="KW-0813">Transport</keyword>
<evidence type="ECO:0000256" key="8">
    <source>
        <dbReference type="SAM" id="Phobius"/>
    </source>
</evidence>
<dbReference type="AlphaFoldDB" id="A0A2V0PG91"/>
<feature type="compositionally biased region" description="Low complexity" evidence="7">
    <location>
        <begin position="334"/>
        <end position="351"/>
    </location>
</feature>
<feature type="transmembrane region" description="Helical" evidence="8">
    <location>
        <begin position="559"/>
        <end position="578"/>
    </location>
</feature>
<feature type="transmembrane region" description="Helical" evidence="8">
    <location>
        <begin position="12"/>
        <end position="32"/>
    </location>
</feature>
<feature type="transmembrane region" description="Helical" evidence="8">
    <location>
        <begin position="590"/>
        <end position="610"/>
    </location>
</feature>
<keyword evidence="6 8" id="KW-0472">Membrane</keyword>
<comment type="subcellular location">
    <subcellularLocation>
        <location evidence="1">Membrane</location>
        <topology evidence="1">Multi-pass membrane protein</topology>
    </subcellularLocation>
</comment>
<comment type="similarity">
    <text evidence="2">Belongs to the SLC29A/ENT transporter (TC 2.A.57) family.</text>
</comment>
<dbReference type="GO" id="GO:0005886">
    <property type="term" value="C:plasma membrane"/>
    <property type="evidence" value="ECO:0007669"/>
    <property type="project" value="TreeGrafter"/>
</dbReference>
<feature type="transmembrane region" description="Helical" evidence="8">
    <location>
        <begin position="508"/>
        <end position="529"/>
    </location>
</feature>
<dbReference type="GO" id="GO:0005337">
    <property type="term" value="F:nucleoside transmembrane transporter activity"/>
    <property type="evidence" value="ECO:0007669"/>
    <property type="project" value="InterPro"/>
</dbReference>
<evidence type="ECO:0000313" key="10">
    <source>
        <dbReference type="Proteomes" id="UP000247498"/>
    </source>
</evidence>
<dbReference type="Pfam" id="PF01733">
    <property type="entry name" value="Nucleoside_tran"/>
    <property type="match status" value="2"/>
</dbReference>
<evidence type="ECO:0000256" key="7">
    <source>
        <dbReference type="SAM" id="MobiDB-lite"/>
    </source>
</evidence>
<name>A0A2V0PG91_9CHLO</name>
<comment type="caution">
    <text evidence="9">The sequence shown here is derived from an EMBL/GenBank/DDBJ whole genome shotgun (WGS) entry which is preliminary data.</text>
</comment>
<feature type="transmembrane region" description="Helical" evidence="8">
    <location>
        <begin position="149"/>
        <end position="171"/>
    </location>
</feature>
<evidence type="ECO:0000313" key="9">
    <source>
        <dbReference type="EMBL" id="GBF96920.1"/>
    </source>
</evidence>
<evidence type="ECO:0000256" key="6">
    <source>
        <dbReference type="ARBA" id="ARBA00023136"/>
    </source>
</evidence>
<feature type="compositionally biased region" description="Low complexity" evidence="7">
    <location>
        <begin position="461"/>
        <end position="475"/>
    </location>
</feature>
<feature type="transmembrane region" description="Helical" evidence="8">
    <location>
        <begin position="89"/>
        <end position="108"/>
    </location>
</feature>
<feature type="region of interest" description="Disordered" evidence="7">
    <location>
        <begin position="309"/>
        <end position="351"/>
    </location>
</feature>
<dbReference type="OrthoDB" id="1856718at2759"/>
<evidence type="ECO:0000256" key="4">
    <source>
        <dbReference type="ARBA" id="ARBA00022692"/>
    </source>
</evidence>
<dbReference type="Proteomes" id="UP000247498">
    <property type="component" value="Unassembled WGS sequence"/>
</dbReference>
<keyword evidence="5 8" id="KW-1133">Transmembrane helix</keyword>
<feature type="transmembrane region" description="Helical" evidence="8">
    <location>
        <begin position="197"/>
        <end position="218"/>
    </location>
</feature>
<dbReference type="PANTHER" id="PTHR10332:SF10">
    <property type="entry name" value="EQUILIBRATIVE NUCLEOSIDE TRANSPORTER 4"/>
    <property type="match status" value="1"/>
</dbReference>
<accession>A0A2V0PG91</accession>
<gene>
    <name evidence="9" type="ORF">Rsub_09000</name>
</gene>
<dbReference type="InterPro" id="IPR002259">
    <property type="entry name" value="Eqnu_transpt"/>
</dbReference>
<evidence type="ECO:0000256" key="3">
    <source>
        <dbReference type="ARBA" id="ARBA00022448"/>
    </source>
</evidence>
<feature type="region of interest" description="Disordered" evidence="7">
    <location>
        <begin position="418"/>
        <end position="500"/>
    </location>
</feature>
<keyword evidence="4 8" id="KW-0812">Transmembrane</keyword>
<feature type="transmembrane region" description="Helical" evidence="8">
    <location>
        <begin position="52"/>
        <end position="77"/>
    </location>
</feature>
<sequence>MSKHMAHQDRYGLVYGILVILGIGTLLPWNVMITEKEFFDVRLHVEPYLPAVAGNFMSLFGLTFNTFNLLGFCAVACLHSGRLSLRAQITYPLLVILALLASTAALALRLDLPGTVVAYYTLPTLAMLGVCMAVLQGGVLNLACLFPPIYIQGFVVGAGLSGVGTSVLSFMTQLRAKEADADLGGESRTAAQVAPAAFAYFSAAASVTALTALAFTLLGRLEFSRARLAAHYAAVRRAHHDEGEPLGESLLGTPYDEQTLEEGEPLPACERYWPAALIPYLHPATFAAEASMYWEADPADELAALEAGEDDGRDDDGAGRDGGSECGSGAWAEGSVSGRGSGSASASAPVAVPGGGRGSWAGAGSVPAVASSYDSGGGGGGGPESFRCGTALRFYRSSSASALKGMLEAALVNQQQQQPQQLGWQEGPASGGGMASPLPLQFQLGRRPSGSGSLLAPPTPGLEAAPALGPSAPARGGAGASGKPGAKARAGGAARPKRGTDARGTCPFITYAIAIVICMAGSLAVWPGVTAFICSVHNPAVVSPCAPRAAPYGRLAGDLFVPAMFVIYALGDVTGRIASSWGPWGRRPPAAASLLAYSLSRLGVVGALLLCHVVTPSPWQLPYMLRTDWWPLGLVLALGLTQGHLLSTACMHAPAVLPPGKEARFGPVTGFCITAGCLAGSIASTALVESFTRHDPLGWP</sequence>
<feature type="transmembrane region" description="Helical" evidence="8">
    <location>
        <begin position="120"/>
        <end position="142"/>
    </location>
</feature>
<evidence type="ECO:0000256" key="2">
    <source>
        <dbReference type="ARBA" id="ARBA00007965"/>
    </source>
</evidence>
<organism evidence="9 10">
    <name type="scientific">Raphidocelis subcapitata</name>
    <dbReference type="NCBI Taxonomy" id="307507"/>
    <lineage>
        <taxon>Eukaryota</taxon>
        <taxon>Viridiplantae</taxon>
        <taxon>Chlorophyta</taxon>
        <taxon>core chlorophytes</taxon>
        <taxon>Chlorophyceae</taxon>
        <taxon>CS clade</taxon>
        <taxon>Sphaeropleales</taxon>
        <taxon>Selenastraceae</taxon>
        <taxon>Raphidocelis</taxon>
    </lineage>
</organism>